<dbReference type="Gene3D" id="3.30.2350.10">
    <property type="entry name" value="Pseudouridine synthase"/>
    <property type="match status" value="1"/>
</dbReference>
<reference evidence="9 10" key="1">
    <citation type="submission" date="2015-11" db="EMBL/GenBank/DDBJ databases">
        <title>Draft genome sequences of new species of the genus Lactobacillus isolated from orchardgrass silage.</title>
        <authorList>
            <person name="Tohno M."/>
            <person name="Tanizawa Y."/>
            <person name="Arita M."/>
        </authorList>
    </citation>
    <scope>NUCLEOTIDE SEQUENCE [LARGE SCALE GENOMIC DNA]</scope>
    <source>
        <strain evidence="9 10">IWT30</strain>
    </source>
</reference>
<dbReference type="Proteomes" id="UP000198374">
    <property type="component" value="Unassembled WGS sequence"/>
</dbReference>
<comment type="function">
    <text evidence="7">Responsible for synthesis of pseudouridine from uracil.</text>
</comment>
<comment type="catalytic activity">
    <reaction evidence="1 7">
        <text>a uridine in RNA = a pseudouridine in RNA</text>
        <dbReference type="Rhea" id="RHEA:48348"/>
        <dbReference type="Rhea" id="RHEA-COMP:12068"/>
        <dbReference type="Rhea" id="RHEA-COMP:12069"/>
        <dbReference type="ChEBI" id="CHEBI:65314"/>
        <dbReference type="ChEBI" id="CHEBI:65315"/>
    </reaction>
</comment>
<evidence type="ECO:0000313" key="10">
    <source>
        <dbReference type="Proteomes" id="UP000198374"/>
    </source>
</evidence>
<dbReference type="InterPro" id="IPR006224">
    <property type="entry name" value="PsdUridine_synth_RluA-like_CS"/>
</dbReference>
<evidence type="ECO:0000256" key="7">
    <source>
        <dbReference type="RuleBase" id="RU362028"/>
    </source>
</evidence>
<evidence type="ECO:0000259" key="8">
    <source>
        <dbReference type="SMART" id="SM00363"/>
    </source>
</evidence>
<dbReference type="InterPro" id="IPR036986">
    <property type="entry name" value="S4_RNA-bd_sf"/>
</dbReference>
<keyword evidence="3 6" id="KW-0694">RNA-binding</keyword>
<dbReference type="PANTHER" id="PTHR21600:SF44">
    <property type="entry name" value="RIBOSOMAL LARGE SUBUNIT PSEUDOURIDINE SYNTHASE D"/>
    <property type="match status" value="1"/>
</dbReference>
<protein>
    <recommendedName>
        <fullName evidence="7">Pseudouridine synthase</fullName>
        <ecNumber evidence="7">5.4.99.-</ecNumber>
    </recommendedName>
</protein>
<dbReference type="SUPFAM" id="SSF55174">
    <property type="entry name" value="Alpha-L RNA-binding motif"/>
    <property type="match status" value="1"/>
</dbReference>
<dbReference type="PROSITE" id="PS50889">
    <property type="entry name" value="S4"/>
    <property type="match status" value="1"/>
</dbReference>
<comment type="caution">
    <text evidence="9">The sequence shown here is derived from an EMBL/GenBank/DDBJ whole genome shotgun (WGS) entry which is preliminary data.</text>
</comment>
<dbReference type="Pfam" id="PF00849">
    <property type="entry name" value="PseudoU_synth_2"/>
    <property type="match status" value="1"/>
</dbReference>
<dbReference type="Pfam" id="PF01479">
    <property type="entry name" value="S4"/>
    <property type="match status" value="1"/>
</dbReference>
<dbReference type="AlphaFoldDB" id="A0A1Z5ICY2"/>
<proteinExistence type="inferred from homology"/>
<dbReference type="NCBIfam" id="TIGR00005">
    <property type="entry name" value="rluA_subfam"/>
    <property type="match status" value="1"/>
</dbReference>
<evidence type="ECO:0000256" key="2">
    <source>
        <dbReference type="ARBA" id="ARBA00010876"/>
    </source>
</evidence>
<dbReference type="InterPro" id="IPR002942">
    <property type="entry name" value="S4_RNA-bd"/>
</dbReference>
<name>A0A1Z5ICY2_9LACO</name>
<gene>
    <name evidence="9" type="primary">rluD_3</name>
    <name evidence="9" type="ORF">IWT30_01606</name>
</gene>
<evidence type="ECO:0000313" key="9">
    <source>
        <dbReference type="EMBL" id="GAW99636.1"/>
    </source>
</evidence>
<dbReference type="Gene3D" id="3.10.290.10">
    <property type="entry name" value="RNA-binding S4 domain"/>
    <property type="match status" value="1"/>
</dbReference>
<dbReference type="InterPro" id="IPR020103">
    <property type="entry name" value="PsdUridine_synth_cat_dom_sf"/>
</dbReference>
<dbReference type="GO" id="GO:0000455">
    <property type="term" value="P:enzyme-directed rRNA pseudouridine synthesis"/>
    <property type="evidence" value="ECO:0007669"/>
    <property type="project" value="UniProtKB-ARBA"/>
</dbReference>
<evidence type="ECO:0000256" key="5">
    <source>
        <dbReference type="PIRSR" id="PIRSR606225-1"/>
    </source>
</evidence>
<dbReference type="RefSeq" id="WP_089109436.1">
    <property type="nucleotide sequence ID" value="NZ_BCMF01000007.1"/>
</dbReference>
<dbReference type="InterPro" id="IPR006225">
    <property type="entry name" value="PsdUridine_synth_RluC/D"/>
</dbReference>
<dbReference type="FunFam" id="3.30.2350.10:FF:000006">
    <property type="entry name" value="Pseudouridine synthase"/>
    <property type="match status" value="1"/>
</dbReference>
<dbReference type="GO" id="GO:0003723">
    <property type="term" value="F:RNA binding"/>
    <property type="evidence" value="ECO:0007669"/>
    <property type="project" value="UniProtKB-KW"/>
</dbReference>
<dbReference type="EC" id="5.4.99.-" evidence="7"/>
<evidence type="ECO:0000256" key="3">
    <source>
        <dbReference type="ARBA" id="ARBA00022884"/>
    </source>
</evidence>
<organism evidence="9 10">
    <name type="scientific">Secundilactobacillus mixtipabuli</name>
    <dbReference type="NCBI Taxonomy" id="1435342"/>
    <lineage>
        <taxon>Bacteria</taxon>
        <taxon>Bacillati</taxon>
        <taxon>Bacillota</taxon>
        <taxon>Bacilli</taxon>
        <taxon>Lactobacillales</taxon>
        <taxon>Lactobacillaceae</taxon>
        <taxon>Secundilactobacillus</taxon>
    </lineage>
</organism>
<evidence type="ECO:0000256" key="4">
    <source>
        <dbReference type="ARBA" id="ARBA00023235"/>
    </source>
</evidence>
<keyword evidence="10" id="KW-1185">Reference proteome</keyword>
<sequence>MSRKKQLEITDQTGRLDKVLSDMMPDESRSQLKQAIEEDRVLVNAKVEKPKYQVQAGDQIEVTIPDPVALDLEPENIPLDIVYEDDDVIVVNKPAGMVVHPSPGHPDHTLVNALLYHSPLSTINGTYRPGIVHRIDKDTSGLLMVAKNNHAHQSLAQQLKDKTNLREYIALVHGVIKQDEGVIDAPIGRSPKDRKRQAIVADGRHAVTHYKVLERYLNYTLISCWLETGRTHQIRVHMKSIGHPLAGDPLYGPRKTIAGSGQFLHAKKLGFRHPVTGKQLVFEAPLPQDFQRVINRLREQTPGLK</sequence>
<dbReference type="PROSITE" id="PS01129">
    <property type="entry name" value="PSI_RLU"/>
    <property type="match status" value="1"/>
</dbReference>
<evidence type="ECO:0000256" key="1">
    <source>
        <dbReference type="ARBA" id="ARBA00000073"/>
    </source>
</evidence>
<feature type="active site" evidence="5">
    <location>
        <position position="136"/>
    </location>
</feature>
<feature type="domain" description="RNA-binding S4" evidence="8">
    <location>
        <begin position="14"/>
        <end position="78"/>
    </location>
</feature>
<comment type="similarity">
    <text evidence="2 7">Belongs to the pseudouridine synthase RluA family.</text>
</comment>
<dbReference type="CDD" id="cd02869">
    <property type="entry name" value="PseudoU_synth_RluA_like"/>
    <property type="match status" value="1"/>
</dbReference>
<dbReference type="InterPro" id="IPR006145">
    <property type="entry name" value="PsdUridine_synth_RsuA/RluA"/>
</dbReference>
<dbReference type="GO" id="GO:0120159">
    <property type="term" value="F:rRNA pseudouridine synthase activity"/>
    <property type="evidence" value="ECO:0007669"/>
    <property type="project" value="UniProtKB-ARBA"/>
</dbReference>
<evidence type="ECO:0000256" key="6">
    <source>
        <dbReference type="PROSITE-ProRule" id="PRU00182"/>
    </source>
</evidence>
<dbReference type="SUPFAM" id="SSF55120">
    <property type="entry name" value="Pseudouridine synthase"/>
    <property type="match status" value="1"/>
</dbReference>
<dbReference type="CDD" id="cd00165">
    <property type="entry name" value="S4"/>
    <property type="match status" value="1"/>
</dbReference>
<dbReference type="SMART" id="SM00363">
    <property type="entry name" value="S4"/>
    <property type="match status" value="1"/>
</dbReference>
<dbReference type="PANTHER" id="PTHR21600">
    <property type="entry name" value="MITOCHONDRIAL RNA PSEUDOURIDINE SYNTHASE"/>
    <property type="match status" value="1"/>
</dbReference>
<accession>A0A1Z5ICY2</accession>
<keyword evidence="4 7" id="KW-0413">Isomerase</keyword>
<dbReference type="EMBL" id="BCMF01000007">
    <property type="protein sequence ID" value="GAW99636.1"/>
    <property type="molecule type" value="Genomic_DNA"/>
</dbReference>
<dbReference type="OrthoDB" id="9807829at2"/>
<dbReference type="InterPro" id="IPR050188">
    <property type="entry name" value="RluA_PseudoU_synthase"/>
</dbReference>